<sequence>MSFADSAISFCEANMSCGGEQLFEVFILVKSGSFLCSITRFMLKARVRNSPESSTGFLESRHPLPSYQFHILLKNYMLEDGEAIIPIFQKDAVDP</sequence>
<dbReference type="EMBL" id="BMAV01015991">
    <property type="protein sequence ID" value="GFY66355.1"/>
    <property type="molecule type" value="Genomic_DNA"/>
</dbReference>
<keyword evidence="2" id="KW-1185">Reference proteome</keyword>
<accession>A0A8X6Y5C4</accession>
<gene>
    <name evidence="1" type="ORF">TNIN_450991</name>
</gene>
<dbReference type="AlphaFoldDB" id="A0A8X6Y5C4"/>
<dbReference type="Proteomes" id="UP000886998">
    <property type="component" value="Unassembled WGS sequence"/>
</dbReference>
<proteinExistence type="predicted"/>
<evidence type="ECO:0000313" key="2">
    <source>
        <dbReference type="Proteomes" id="UP000886998"/>
    </source>
</evidence>
<protein>
    <submittedName>
        <fullName evidence="1">Uncharacterized protein</fullName>
    </submittedName>
</protein>
<name>A0A8X6Y5C4_9ARAC</name>
<organism evidence="1 2">
    <name type="scientific">Trichonephila inaurata madagascariensis</name>
    <dbReference type="NCBI Taxonomy" id="2747483"/>
    <lineage>
        <taxon>Eukaryota</taxon>
        <taxon>Metazoa</taxon>
        <taxon>Ecdysozoa</taxon>
        <taxon>Arthropoda</taxon>
        <taxon>Chelicerata</taxon>
        <taxon>Arachnida</taxon>
        <taxon>Araneae</taxon>
        <taxon>Araneomorphae</taxon>
        <taxon>Entelegynae</taxon>
        <taxon>Araneoidea</taxon>
        <taxon>Nephilidae</taxon>
        <taxon>Trichonephila</taxon>
        <taxon>Trichonephila inaurata</taxon>
    </lineage>
</organism>
<reference evidence="1" key="1">
    <citation type="submission" date="2020-08" db="EMBL/GenBank/DDBJ databases">
        <title>Multicomponent nature underlies the extraordinary mechanical properties of spider dragline silk.</title>
        <authorList>
            <person name="Kono N."/>
            <person name="Nakamura H."/>
            <person name="Mori M."/>
            <person name="Yoshida Y."/>
            <person name="Ohtoshi R."/>
            <person name="Malay A.D."/>
            <person name="Moran D.A.P."/>
            <person name="Tomita M."/>
            <person name="Numata K."/>
            <person name="Arakawa K."/>
        </authorList>
    </citation>
    <scope>NUCLEOTIDE SEQUENCE</scope>
</reference>
<comment type="caution">
    <text evidence="1">The sequence shown here is derived from an EMBL/GenBank/DDBJ whole genome shotgun (WGS) entry which is preliminary data.</text>
</comment>
<evidence type="ECO:0000313" key="1">
    <source>
        <dbReference type="EMBL" id="GFY66355.1"/>
    </source>
</evidence>